<evidence type="ECO:0000313" key="2">
    <source>
        <dbReference type="EMBL" id="KAJ1915813.1"/>
    </source>
</evidence>
<dbReference type="Proteomes" id="UP001150569">
    <property type="component" value="Unassembled WGS sequence"/>
</dbReference>
<protein>
    <submittedName>
        <fullName evidence="2">Uncharacterized protein</fullName>
    </submittedName>
</protein>
<feature type="compositionally biased region" description="Acidic residues" evidence="1">
    <location>
        <begin position="46"/>
        <end position="57"/>
    </location>
</feature>
<dbReference type="OrthoDB" id="2123049at2759"/>
<organism evidence="2 3">
    <name type="scientific">Tieghemiomyces parasiticus</name>
    <dbReference type="NCBI Taxonomy" id="78921"/>
    <lineage>
        <taxon>Eukaryota</taxon>
        <taxon>Fungi</taxon>
        <taxon>Fungi incertae sedis</taxon>
        <taxon>Zoopagomycota</taxon>
        <taxon>Kickxellomycotina</taxon>
        <taxon>Dimargaritomycetes</taxon>
        <taxon>Dimargaritales</taxon>
        <taxon>Dimargaritaceae</taxon>
        <taxon>Tieghemiomyces</taxon>
    </lineage>
</organism>
<feature type="region of interest" description="Disordered" evidence="1">
    <location>
        <begin position="1"/>
        <end position="94"/>
    </location>
</feature>
<dbReference type="AlphaFoldDB" id="A0A9W7ZSP3"/>
<dbReference type="EMBL" id="JANBPT010000612">
    <property type="protein sequence ID" value="KAJ1915813.1"/>
    <property type="molecule type" value="Genomic_DNA"/>
</dbReference>
<keyword evidence="3" id="KW-1185">Reference proteome</keyword>
<name>A0A9W7ZSP3_9FUNG</name>
<gene>
    <name evidence="2" type="ORF">IWQ60_008313</name>
</gene>
<sequence length="547" mass="58034">MVAQSTSRQATLNKRSADPHRLTLRDPPLTDAGRRSPRPSDSQPPSEDDADSADDYEPSPKKRALRSGDSHPTEPRSPLPEGADRGARGGGGGNSAGGLFRQMWSIHYARHTFTCLTTGLVVRHAKNASRQVMVATADGRLVVLTSYGHHSTTVDTNHEYICSLKAMSVTRLATVMGAPVRRTATEAFTPGDLDDVIVGDSQGAVSVYTNLQLLSREQVGSSPIQCLAALPVSPQYQEIIAGDAEGSLLNCVPHQVHWRIRLGDRVRDLLENSEWAATGRPGPAGNAASSSAVLPLTSEPGAVQALLAVQFGSTSTGEATTHTIGTIPYLLVSLQLPYLAVLSRHGHLVRLIPLPAQLTAMAQGHFVTTGDAPRPPPNDREGGSAMDTNEGLIPPEHDDGGGGRNQVLLGCADGSVLLLLGADWSPRHLFTCDYAITRLVPFRVPVETRPAAVTNAASTASSVPITESGSASVATPTVTTATGPVLDWVVCAGHSNRVFVYEGSHCRTTLELTDWPLDLTVDDIDLDGRPEIIVLDGESIVKAFRLS</sequence>
<feature type="region of interest" description="Disordered" evidence="1">
    <location>
        <begin position="368"/>
        <end position="400"/>
    </location>
</feature>
<evidence type="ECO:0000313" key="3">
    <source>
        <dbReference type="Proteomes" id="UP001150569"/>
    </source>
</evidence>
<comment type="caution">
    <text evidence="2">The sequence shown here is derived from an EMBL/GenBank/DDBJ whole genome shotgun (WGS) entry which is preliminary data.</text>
</comment>
<feature type="compositionally biased region" description="Basic and acidic residues" evidence="1">
    <location>
        <begin position="15"/>
        <end position="24"/>
    </location>
</feature>
<dbReference type="SUPFAM" id="SSF50998">
    <property type="entry name" value="Quinoprotein alcohol dehydrogenase-like"/>
    <property type="match status" value="1"/>
</dbReference>
<accession>A0A9W7ZSP3</accession>
<reference evidence="2" key="1">
    <citation type="submission" date="2022-07" db="EMBL/GenBank/DDBJ databases">
        <title>Phylogenomic reconstructions and comparative analyses of Kickxellomycotina fungi.</title>
        <authorList>
            <person name="Reynolds N.K."/>
            <person name="Stajich J.E."/>
            <person name="Barry K."/>
            <person name="Grigoriev I.V."/>
            <person name="Crous P."/>
            <person name="Smith M.E."/>
        </authorList>
    </citation>
    <scope>NUCLEOTIDE SEQUENCE</scope>
    <source>
        <strain evidence="2">RSA 861</strain>
    </source>
</reference>
<proteinExistence type="predicted"/>
<dbReference type="InterPro" id="IPR011047">
    <property type="entry name" value="Quinoprotein_ADH-like_sf"/>
</dbReference>
<evidence type="ECO:0000256" key="1">
    <source>
        <dbReference type="SAM" id="MobiDB-lite"/>
    </source>
</evidence>
<feature type="compositionally biased region" description="Polar residues" evidence="1">
    <location>
        <begin position="1"/>
        <end position="14"/>
    </location>
</feature>